<evidence type="ECO:0000259" key="6">
    <source>
        <dbReference type="Pfam" id="PF04542"/>
    </source>
</evidence>
<dbReference type="KEGG" id="cama:F384_27325"/>
<dbReference type="InterPro" id="IPR039425">
    <property type="entry name" value="RNA_pol_sigma-70-like"/>
</dbReference>
<name>A0A0F6U0N5_CITAM</name>
<feature type="domain" description="RNA polymerase sigma-70 region 2" evidence="6">
    <location>
        <begin position="17"/>
        <end position="80"/>
    </location>
</feature>
<evidence type="ECO:0000313" key="7">
    <source>
        <dbReference type="EMBL" id="AKE62254.1"/>
    </source>
</evidence>
<dbReference type="PANTHER" id="PTHR43133:SF8">
    <property type="entry name" value="RNA POLYMERASE SIGMA FACTOR HI_1459-RELATED"/>
    <property type="match status" value="1"/>
</dbReference>
<keyword evidence="5" id="KW-0804">Transcription</keyword>
<dbReference type="Gene3D" id="1.10.10.10">
    <property type="entry name" value="Winged helix-like DNA-binding domain superfamily/Winged helix DNA-binding domain"/>
    <property type="match status" value="1"/>
</dbReference>
<accession>A0A0F6U0N5</accession>
<keyword evidence="7" id="KW-0614">Plasmid</keyword>
<comment type="similarity">
    <text evidence="1">Belongs to the sigma-70 factor family. ECF subfamily.</text>
</comment>
<reference evidence="7 8" key="1">
    <citation type="submission" date="2015-03" db="EMBL/GenBank/DDBJ databases">
        <title>Complete genome sequence of Citrobacter amalonaticus Y19.</title>
        <authorList>
            <person name="Park S."/>
        </authorList>
    </citation>
    <scope>NUCLEOTIDE SEQUENCE [LARGE SCALE GENOMIC DNA]</scope>
    <source>
        <strain evidence="7 8">Y19</strain>
        <plasmid evidence="8">Plasmid</plasmid>
    </source>
</reference>
<dbReference type="Pfam" id="PF04542">
    <property type="entry name" value="Sigma70_r2"/>
    <property type="match status" value="1"/>
</dbReference>
<evidence type="ECO:0000256" key="2">
    <source>
        <dbReference type="ARBA" id="ARBA00023015"/>
    </source>
</evidence>
<dbReference type="OrthoDB" id="9797134at2"/>
<dbReference type="SUPFAM" id="SSF88946">
    <property type="entry name" value="Sigma2 domain of RNA polymerase sigma factors"/>
    <property type="match status" value="1"/>
</dbReference>
<dbReference type="PANTHER" id="PTHR43133">
    <property type="entry name" value="RNA POLYMERASE ECF-TYPE SIGMA FACTO"/>
    <property type="match status" value="1"/>
</dbReference>
<dbReference type="HOGENOM" id="CLU_047691_6_0_6"/>
<dbReference type="RefSeq" id="WP_046499284.1">
    <property type="nucleotide sequence ID" value="NZ_CP011133.1"/>
</dbReference>
<evidence type="ECO:0000313" key="8">
    <source>
        <dbReference type="Proteomes" id="UP000034085"/>
    </source>
</evidence>
<dbReference type="Gene3D" id="1.10.1740.10">
    <property type="match status" value="1"/>
</dbReference>
<dbReference type="GO" id="GO:0003677">
    <property type="term" value="F:DNA binding"/>
    <property type="evidence" value="ECO:0007669"/>
    <property type="project" value="UniProtKB-KW"/>
</dbReference>
<dbReference type="InterPro" id="IPR014284">
    <property type="entry name" value="RNA_pol_sigma-70_dom"/>
</dbReference>
<dbReference type="Proteomes" id="UP000034085">
    <property type="component" value="Plasmid"/>
</dbReference>
<dbReference type="GO" id="GO:0016987">
    <property type="term" value="F:sigma factor activity"/>
    <property type="evidence" value="ECO:0007669"/>
    <property type="project" value="UniProtKB-KW"/>
</dbReference>
<dbReference type="SUPFAM" id="SSF88659">
    <property type="entry name" value="Sigma3 and sigma4 domains of RNA polymerase sigma factors"/>
    <property type="match status" value="1"/>
</dbReference>
<dbReference type="InterPro" id="IPR013325">
    <property type="entry name" value="RNA_pol_sigma_r2"/>
</dbReference>
<evidence type="ECO:0000256" key="5">
    <source>
        <dbReference type="ARBA" id="ARBA00023163"/>
    </source>
</evidence>
<keyword evidence="3" id="KW-0731">Sigma factor</keyword>
<evidence type="ECO:0000256" key="1">
    <source>
        <dbReference type="ARBA" id="ARBA00010641"/>
    </source>
</evidence>
<dbReference type="EMBL" id="CP011133">
    <property type="protein sequence ID" value="AKE62254.1"/>
    <property type="molecule type" value="Genomic_DNA"/>
</dbReference>
<keyword evidence="2" id="KW-0805">Transcription regulation</keyword>
<dbReference type="AlphaFoldDB" id="A0A0F6U0N5"/>
<protein>
    <submittedName>
        <fullName evidence="7">RNA polymerase sigma70</fullName>
    </submittedName>
</protein>
<proteinExistence type="inferred from homology"/>
<keyword evidence="4" id="KW-0238">DNA-binding</keyword>
<dbReference type="GO" id="GO:0006352">
    <property type="term" value="P:DNA-templated transcription initiation"/>
    <property type="evidence" value="ECO:0007669"/>
    <property type="project" value="InterPro"/>
</dbReference>
<dbReference type="InterPro" id="IPR007627">
    <property type="entry name" value="RNA_pol_sigma70_r2"/>
</dbReference>
<dbReference type="InterPro" id="IPR013324">
    <property type="entry name" value="RNA_pol_sigma_r3/r4-like"/>
</dbReference>
<dbReference type="PATRIC" id="fig|1261127.3.peg.5673"/>
<evidence type="ECO:0000256" key="3">
    <source>
        <dbReference type="ARBA" id="ARBA00023082"/>
    </source>
</evidence>
<evidence type="ECO:0000256" key="4">
    <source>
        <dbReference type="ARBA" id="ARBA00023125"/>
    </source>
</evidence>
<geneLocation type="plasmid" evidence="7">
    <name>unnamed</name>
</geneLocation>
<gene>
    <name evidence="7" type="ORF">F384_27325</name>
</gene>
<sequence>MSNQRQTPPCILSAWHTHEGELQHWLLRQLGQPDRAADALHDIFLKALSQDLAFCNIENPRAWLFQVARNYLVDSYRKSRTHIDLADMPETELVHEGKTDAPLVDDLTQCLPRILPELSTDDSHILRCCDIDGMPLQQYADENKLTLPATKSRIQRARKRLREQMILKCQVKIDDTGRVRCFVPRKNNQ</sequence>
<organism evidence="7 8">
    <name type="scientific">Citrobacter amalonaticus Y19</name>
    <dbReference type="NCBI Taxonomy" id="1261127"/>
    <lineage>
        <taxon>Bacteria</taxon>
        <taxon>Pseudomonadati</taxon>
        <taxon>Pseudomonadota</taxon>
        <taxon>Gammaproteobacteria</taxon>
        <taxon>Enterobacterales</taxon>
        <taxon>Enterobacteriaceae</taxon>
        <taxon>Citrobacter</taxon>
    </lineage>
</organism>
<dbReference type="InterPro" id="IPR036388">
    <property type="entry name" value="WH-like_DNA-bd_sf"/>
</dbReference>
<dbReference type="NCBIfam" id="TIGR02937">
    <property type="entry name" value="sigma70-ECF"/>
    <property type="match status" value="1"/>
</dbReference>